<reference evidence="4 5" key="1">
    <citation type="submission" date="2024-04" db="EMBL/GenBank/DDBJ databases">
        <title>Tritrichomonas musculus Genome.</title>
        <authorList>
            <person name="Alves-Ferreira E."/>
            <person name="Grigg M."/>
            <person name="Lorenzi H."/>
            <person name="Galac M."/>
        </authorList>
    </citation>
    <scope>NUCLEOTIDE SEQUENCE [LARGE SCALE GENOMIC DNA]</scope>
    <source>
        <strain evidence="4 5">EAF2021</strain>
    </source>
</reference>
<dbReference type="InterPro" id="IPR015403">
    <property type="entry name" value="Mon2/Sec7/BIG1-like_HDS"/>
</dbReference>
<dbReference type="InterPro" id="IPR016024">
    <property type="entry name" value="ARM-type_fold"/>
</dbReference>
<feature type="domain" description="SEC7" evidence="3">
    <location>
        <begin position="425"/>
        <end position="610"/>
    </location>
</feature>
<dbReference type="SUPFAM" id="SSF48371">
    <property type="entry name" value="ARM repeat"/>
    <property type="match status" value="2"/>
</dbReference>
<evidence type="ECO:0000313" key="5">
    <source>
        <dbReference type="Proteomes" id="UP001470230"/>
    </source>
</evidence>
<organism evidence="4 5">
    <name type="scientific">Tritrichomonas musculus</name>
    <dbReference type="NCBI Taxonomy" id="1915356"/>
    <lineage>
        <taxon>Eukaryota</taxon>
        <taxon>Metamonada</taxon>
        <taxon>Parabasalia</taxon>
        <taxon>Tritrichomonadida</taxon>
        <taxon>Tritrichomonadidae</taxon>
        <taxon>Tritrichomonas</taxon>
    </lineage>
</organism>
<name>A0ABR2KVG5_9EUKA</name>
<dbReference type="PROSITE" id="PS50190">
    <property type="entry name" value="SEC7"/>
    <property type="match status" value="1"/>
</dbReference>
<proteinExistence type="predicted"/>
<evidence type="ECO:0000259" key="3">
    <source>
        <dbReference type="PROSITE" id="PS50190"/>
    </source>
</evidence>
<dbReference type="InterPro" id="IPR000904">
    <property type="entry name" value="Sec7_dom"/>
</dbReference>
<dbReference type="InterPro" id="IPR032691">
    <property type="entry name" value="Mon2/Sec7/BIG1-like_HUS"/>
</dbReference>
<protein>
    <recommendedName>
        <fullName evidence="3">SEC7 domain-containing protein</fullName>
    </recommendedName>
</protein>
<keyword evidence="5" id="KW-1185">Reference proteome</keyword>
<comment type="caution">
    <text evidence="4">The sequence shown here is derived from an EMBL/GenBank/DDBJ whole genome shotgun (WGS) entry which is preliminary data.</text>
</comment>
<comment type="subcellular location">
    <subcellularLocation>
        <location evidence="1">Cytoplasm</location>
    </subcellularLocation>
</comment>
<dbReference type="EMBL" id="JAPFFF010000003">
    <property type="protein sequence ID" value="KAK8895048.1"/>
    <property type="molecule type" value="Genomic_DNA"/>
</dbReference>
<dbReference type="PANTHER" id="PTHR10663:SF375">
    <property type="entry name" value="LD29171P"/>
    <property type="match status" value="1"/>
</dbReference>
<dbReference type="InterPro" id="IPR023394">
    <property type="entry name" value="Sec7_C_sf"/>
</dbReference>
<dbReference type="PANTHER" id="PTHR10663">
    <property type="entry name" value="GUANYL-NUCLEOTIDE EXCHANGE FACTOR"/>
    <property type="match status" value="1"/>
</dbReference>
<evidence type="ECO:0000313" key="4">
    <source>
        <dbReference type="EMBL" id="KAK8895048.1"/>
    </source>
</evidence>
<dbReference type="Pfam" id="PF12783">
    <property type="entry name" value="Sec7-like_HUS"/>
    <property type="match status" value="1"/>
</dbReference>
<dbReference type="SMART" id="SM00222">
    <property type="entry name" value="Sec7"/>
    <property type="match status" value="1"/>
</dbReference>
<dbReference type="InterPro" id="IPR035999">
    <property type="entry name" value="Sec7_dom_sf"/>
</dbReference>
<evidence type="ECO:0000256" key="1">
    <source>
        <dbReference type="ARBA" id="ARBA00004496"/>
    </source>
</evidence>
<dbReference type="Pfam" id="PF09324">
    <property type="entry name" value="Sec7-like_HDS"/>
    <property type="match status" value="1"/>
</dbReference>
<sequence>MSLTDKTSTHLSDLRAACGSWRKKAIKALITSAEDCIKQNIEKKENLDFMVLVKPFVEAYENEGEVFQDICLDAFIDLFQLSSLDSFPTIQVLDRTIQALFTTDKKINDNLKIKCCKTILTILSSPAGTFYMHGKINYKIIIFLTAMYGISISDEVRENVSNTICEIIDYFIKVYKKKVQFPKFSTIKQLATFHVRLLMLNSVFIADFAPNSYRSTISDVDLILLIRAFTKKISNGDYDNEVIPVVGLCCDGVYYILDNETPFTRTTDFHVVLRTDIHVGLLTLLLDTHEELVEPTAKLIDICWRRYVSIYLQQLNDLLSHGIITALSSSLPEVIERAFNIFSYLIINPQFLIDAFVNYDCDHSGSFRNIFEQTVNLIVNNAYPNQVTEEHQVNALRTIVNVLSCLWKYFNQFEMKLSRDNSEEQILDAKKAKDIMDHAFQLFKRSPKKGLQFFIDHSIVDDTPKAIADFLYNTSLLDLAGIGQIIGSENNINILKHYVEHFDFKHLSFEQSFRKFLSKFIIPGEAQMIDRIMEQFGVKFYNDNIGLFSCADTVYVLAFSTLMLHTDAHHPNVKTKMTLEEFVSNNKGIDGGKDLPFAFLESLYNNITSERIFISQSPMPSSSLLTRQQLKELYQQQCKETLAYTMKKTNSLGPDMSRKYHRAESPNLVGPMFHIVWGQILGALTMAFEATDNPDVYNECIKGFELCMHIASHCYVEDALDTLVDSFAKFSRLRIQTAEGMKPKNFKVSSSLVQCAIQDHNFLKGVWSIVLGEISAMDKMREDMSIAKVLIVAEHLFAETLSLDRESILDFVTAMCELATSELQEDPPRPYLLTKFSDVAYYNMDRPMFIWKDIWTVIGDFLAYAGKSDNESIAATVVDVIRQLSRKFLKKKEINEFHFQQHFLQPFIEIFDGQTNKKVKGQILYCIDQIINELSDVLHSGWDVIFQILTLASLETNSLKSKAFKLTEAIITTYIKSVAPEKVHLMFVLMSFVQNSPNDIDLACSAVGIFNLISNIIETSDHDGWECLLQTLTKCTFIQSDNIKMCAEEAILSIITKHGCQMNDIDDYIWNFFFENVLKKIFVKKSGEEYSKNRLTFFKLMFDHLFFKYASFFGKFSMNILNILLFCCKFPNRELSFLALKYLCNYLGDDDSLSSTLPDVELFIEPLIEAVPELVKFDSGSVLIVDVVEKTLKLCSEDQEKKTYLVQILMKMCDECTDDAACAALKLLYKTLLDDKNYDEIVNFITKPFIRYNEEQHLSDKIEWDNLIVYFLKEINKLNEDYFDKCINSLSKIIKKIIETESLDVRKEIIVVLKRKFIQ</sequence>
<dbReference type="SUPFAM" id="SSF48425">
    <property type="entry name" value="Sec7 domain"/>
    <property type="match status" value="1"/>
</dbReference>
<dbReference type="Gene3D" id="1.10.1000.11">
    <property type="entry name" value="Arf Nucleotide-binding Site Opener,domain 2"/>
    <property type="match status" value="1"/>
</dbReference>
<dbReference type="Proteomes" id="UP001470230">
    <property type="component" value="Unassembled WGS sequence"/>
</dbReference>
<keyword evidence="2" id="KW-0963">Cytoplasm</keyword>
<accession>A0ABR2KVG5</accession>
<dbReference type="Gene3D" id="1.10.220.20">
    <property type="match status" value="1"/>
</dbReference>
<gene>
    <name evidence="4" type="ORF">M9Y10_023490</name>
</gene>
<dbReference type="CDD" id="cd00171">
    <property type="entry name" value="Sec7"/>
    <property type="match status" value="1"/>
</dbReference>
<dbReference type="Pfam" id="PF01369">
    <property type="entry name" value="Sec7"/>
    <property type="match status" value="1"/>
</dbReference>
<evidence type="ECO:0000256" key="2">
    <source>
        <dbReference type="ARBA" id="ARBA00022490"/>
    </source>
</evidence>